<dbReference type="Gene3D" id="1.25.40.10">
    <property type="entry name" value="Tetratricopeptide repeat domain"/>
    <property type="match status" value="1"/>
</dbReference>
<dbReference type="EMBL" id="JAJA02000001">
    <property type="protein sequence ID" value="KWS06286.1"/>
    <property type="molecule type" value="Genomic_DNA"/>
</dbReference>
<protein>
    <submittedName>
        <fullName evidence="1">TPR repeat</fullName>
    </submittedName>
</protein>
<dbReference type="SUPFAM" id="SSF48452">
    <property type="entry name" value="TPR-like"/>
    <property type="match status" value="1"/>
</dbReference>
<dbReference type="RefSeq" id="WP_051546663.1">
    <property type="nucleotide sequence ID" value="NZ_JAJA02000001.1"/>
</dbReference>
<dbReference type="Pfam" id="PF13432">
    <property type="entry name" value="TPR_16"/>
    <property type="match status" value="1"/>
</dbReference>
<name>A0A108UBQ7_9GAMM</name>
<dbReference type="InterPro" id="IPR011990">
    <property type="entry name" value="TPR-like_helical_dom_sf"/>
</dbReference>
<reference evidence="1 2" key="1">
    <citation type="journal article" date="2014" name="Genome Announc.">
        <title>Draft Genome Sequence of Lysobacter capsici AZ78, a Bacterium Antagonistic to Plant-Pathogenic Oomycetes.</title>
        <authorList>
            <person name="Puopolo G."/>
            <person name="Sonego P."/>
            <person name="Engelen K."/>
            <person name="Pertot I."/>
        </authorList>
    </citation>
    <scope>NUCLEOTIDE SEQUENCE [LARGE SCALE GENOMIC DNA]</scope>
    <source>
        <strain evidence="1 2">AZ78</strain>
    </source>
</reference>
<organism evidence="1 2">
    <name type="scientific">Lysobacter capsici AZ78</name>
    <dbReference type="NCBI Taxonomy" id="1444315"/>
    <lineage>
        <taxon>Bacteria</taxon>
        <taxon>Pseudomonadati</taxon>
        <taxon>Pseudomonadota</taxon>
        <taxon>Gammaproteobacteria</taxon>
        <taxon>Lysobacterales</taxon>
        <taxon>Lysobacteraceae</taxon>
        <taxon>Lysobacter</taxon>
    </lineage>
</organism>
<accession>A0A108UBQ7</accession>
<evidence type="ECO:0000313" key="2">
    <source>
        <dbReference type="Proteomes" id="UP000023435"/>
    </source>
</evidence>
<gene>
    <name evidence="1" type="ORF">AZ78_3841</name>
</gene>
<comment type="caution">
    <text evidence="1">The sequence shown here is derived from an EMBL/GenBank/DDBJ whole genome shotgun (WGS) entry which is preliminary data.</text>
</comment>
<sequence>MFGLFKGNKRLPDDVQRRVEGLSSQAVRALARNDADGRQQAYRHCLEALELLPEPPGQWSQAAQLFAVLGDVYWQSGDFETASNAYIDAISCRDALGDAALHLRLGRAHYELGDSDRAADELCRAYLASAHAGRGLAIFEGEDPKYFEFLKTRMQAPHGGW</sequence>
<proteinExistence type="predicted"/>
<evidence type="ECO:0000313" key="1">
    <source>
        <dbReference type="EMBL" id="KWS06286.1"/>
    </source>
</evidence>
<dbReference type="Proteomes" id="UP000023435">
    <property type="component" value="Unassembled WGS sequence"/>
</dbReference>
<dbReference type="OrthoDB" id="1551390at2"/>
<dbReference type="AlphaFoldDB" id="A0A108UBQ7"/>
<keyword evidence="2" id="KW-1185">Reference proteome</keyword>